<sequence>MHSSWFLAFHIIGIIMWMGGLFGLTMHAAIHTKLKDAPLDEMAGYETKSYFMGALPGMILTVGAGLALLFGNPAGVGYFLKADGIYGTTFHVKLLLVVILIVIDQVFLYKMRTFHKNGVGNRKAFMAMHGSIGLCFIIIVILMMTRVLA</sequence>
<evidence type="ECO:0000256" key="5">
    <source>
        <dbReference type="ARBA" id="ARBA00022475"/>
    </source>
</evidence>
<comment type="function">
    <text evidence="14">Catalyzes the oxidation of protoporphyrinogen IX to protoporphyrin IX.</text>
</comment>
<evidence type="ECO:0000256" key="12">
    <source>
        <dbReference type="ARBA" id="ARBA00023136"/>
    </source>
</evidence>
<dbReference type="PIRSF" id="PIRSF004638">
    <property type="entry name" value="UCP004638"/>
    <property type="match status" value="1"/>
</dbReference>
<keyword evidence="16" id="KW-1185">Reference proteome</keyword>
<keyword evidence="7" id="KW-0812">Transmembrane</keyword>
<comment type="similarity">
    <text evidence="3 14">Belongs to the HemJ family.</text>
</comment>
<evidence type="ECO:0000256" key="3">
    <source>
        <dbReference type="ARBA" id="ARBA00006501"/>
    </source>
</evidence>
<dbReference type="InterPro" id="IPR005265">
    <property type="entry name" value="HemJ-like"/>
</dbReference>
<dbReference type="PANTHER" id="PTHR40255:SF1">
    <property type="entry name" value="PROTOPORPHYRINOGEN IX OXIDASE"/>
    <property type="match status" value="1"/>
</dbReference>
<proteinExistence type="inferred from homology"/>
<dbReference type="EMBL" id="CP030032">
    <property type="protein sequence ID" value="AWV90854.1"/>
    <property type="molecule type" value="Genomic_DNA"/>
</dbReference>
<protein>
    <recommendedName>
        <fullName evidence="4 14">Protoporphyrinogen IX oxidase</fullName>
        <ecNumber evidence="14">1.3.99.-</ecNumber>
    </recommendedName>
</protein>
<comment type="cofactor">
    <cofactor evidence="14">
        <name>heme b</name>
        <dbReference type="ChEBI" id="CHEBI:60344"/>
    </cofactor>
    <text evidence="14">Binds 1 heme b (iron(II)-protoporphyrin IX) group per subunit.</text>
</comment>
<evidence type="ECO:0000256" key="9">
    <source>
        <dbReference type="ARBA" id="ARBA00022989"/>
    </source>
</evidence>
<evidence type="ECO:0000256" key="2">
    <source>
        <dbReference type="ARBA" id="ARBA00005073"/>
    </source>
</evidence>
<gene>
    <name evidence="15" type="ORF">DN745_16615</name>
</gene>
<dbReference type="GO" id="GO:0006782">
    <property type="term" value="P:protoporphyrinogen IX biosynthetic process"/>
    <property type="evidence" value="ECO:0007669"/>
    <property type="project" value="UniProtKB-UniRule"/>
</dbReference>
<keyword evidence="8 14" id="KW-0479">Metal-binding</keyword>
<keyword evidence="6 14" id="KW-0349">Heme</keyword>
<evidence type="ECO:0000256" key="1">
    <source>
        <dbReference type="ARBA" id="ARBA00004651"/>
    </source>
</evidence>
<evidence type="ECO:0000256" key="6">
    <source>
        <dbReference type="ARBA" id="ARBA00022617"/>
    </source>
</evidence>
<dbReference type="KEGG" id="bsed:DN745_16615"/>
<comment type="catalytic activity">
    <reaction evidence="13 14">
        <text>protoporphyrinogen IX + 3 A = protoporphyrin IX + 3 AH2</text>
        <dbReference type="Rhea" id="RHEA:62000"/>
        <dbReference type="ChEBI" id="CHEBI:13193"/>
        <dbReference type="ChEBI" id="CHEBI:17499"/>
        <dbReference type="ChEBI" id="CHEBI:57306"/>
        <dbReference type="ChEBI" id="CHEBI:57307"/>
    </reaction>
</comment>
<evidence type="ECO:0000256" key="13">
    <source>
        <dbReference type="ARBA" id="ARBA00048390"/>
    </source>
</evidence>
<comment type="pathway">
    <text evidence="2 14">Porphyrin-containing compound metabolism; protoporphyrin-IX biosynthesis; protoporphyrin-IX from protoporphyrinogen-IX: step 1/1.</text>
</comment>
<evidence type="ECO:0000313" key="16">
    <source>
        <dbReference type="Proteomes" id="UP000249799"/>
    </source>
</evidence>
<dbReference type="GO" id="GO:0046872">
    <property type="term" value="F:metal ion binding"/>
    <property type="evidence" value="ECO:0007669"/>
    <property type="project" value="UniProtKB-UniRule"/>
</dbReference>
<dbReference type="GO" id="GO:0070818">
    <property type="term" value="F:protoporphyrinogen oxidase activity"/>
    <property type="evidence" value="ECO:0007669"/>
    <property type="project" value="UniProtKB-UniRule"/>
</dbReference>
<evidence type="ECO:0000313" key="15">
    <source>
        <dbReference type="EMBL" id="AWV90854.1"/>
    </source>
</evidence>
<evidence type="ECO:0000256" key="11">
    <source>
        <dbReference type="ARBA" id="ARBA00023004"/>
    </source>
</evidence>
<evidence type="ECO:0000256" key="4">
    <source>
        <dbReference type="ARBA" id="ARBA00017504"/>
    </source>
</evidence>
<dbReference type="GO" id="GO:0005886">
    <property type="term" value="C:plasma membrane"/>
    <property type="evidence" value="ECO:0007669"/>
    <property type="project" value="UniProtKB-SubCell"/>
</dbReference>
<comment type="subcellular location">
    <subcellularLocation>
        <location evidence="1">Cell membrane</location>
        <topology evidence="1">Multi-pass membrane protein</topology>
    </subcellularLocation>
</comment>
<organism evidence="15 16">
    <name type="scientific">Bradymonas sediminis</name>
    <dbReference type="NCBI Taxonomy" id="1548548"/>
    <lineage>
        <taxon>Bacteria</taxon>
        <taxon>Deltaproteobacteria</taxon>
        <taxon>Bradymonadales</taxon>
        <taxon>Bradymonadaceae</taxon>
        <taxon>Bradymonas</taxon>
    </lineage>
</organism>
<keyword evidence="12 14" id="KW-0472">Membrane</keyword>
<dbReference type="OrthoDB" id="9800824at2"/>
<dbReference type="RefSeq" id="WP_111336566.1">
    <property type="nucleotide sequence ID" value="NZ_CP030032.1"/>
</dbReference>
<dbReference type="UniPathway" id="UPA00251">
    <property type="reaction ID" value="UER00324"/>
</dbReference>
<evidence type="ECO:0000256" key="8">
    <source>
        <dbReference type="ARBA" id="ARBA00022723"/>
    </source>
</evidence>
<dbReference type="Pfam" id="PF03653">
    <property type="entry name" value="UPF0093"/>
    <property type="match status" value="1"/>
</dbReference>
<evidence type="ECO:0000256" key="10">
    <source>
        <dbReference type="ARBA" id="ARBA00023002"/>
    </source>
</evidence>
<accession>A0A2Z4FQD9</accession>
<keyword evidence="10" id="KW-0560">Oxidoreductase</keyword>
<name>A0A2Z4FQD9_9DELT</name>
<dbReference type="AlphaFoldDB" id="A0A2Z4FQD9"/>
<keyword evidence="5 14" id="KW-1003">Cell membrane</keyword>
<dbReference type="Proteomes" id="UP000249799">
    <property type="component" value="Chromosome"/>
</dbReference>
<dbReference type="EC" id="1.3.99.-" evidence="14"/>
<evidence type="ECO:0000256" key="14">
    <source>
        <dbReference type="PIRNR" id="PIRNR004638"/>
    </source>
</evidence>
<keyword evidence="9" id="KW-1133">Transmembrane helix</keyword>
<keyword evidence="11 14" id="KW-0408">Iron</keyword>
<dbReference type="PANTHER" id="PTHR40255">
    <property type="entry name" value="UPF0093 MEMBRANE PROTEIN SLR1790"/>
    <property type="match status" value="1"/>
</dbReference>
<reference evidence="15 16" key="1">
    <citation type="submission" date="2018-06" db="EMBL/GenBank/DDBJ databases">
        <title>Lujinxingia sediminis gen. nov. sp. nov., a new facultative anaerobic member of the class Deltaproteobacteria, and proposal of Lujinxingaceae fam. nov.</title>
        <authorList>
            <person name="Guo L.-Y."/>
            <person name="Li C.-M."/>
            <person name="Wang S."/>
            <person name="Du Z.-J."/>
        </authorList>
    </citation>
    <scope>NUCLEOTIDE SEQUENCE [LARGE SCALE GENOMIC DNA]</scope>
    <source>
        <strain evidence="15 16">FA350</strain>
    </source>
</reference>
<evidence type="ECO:0000256" key="7">
    <source>
        <dbReference type="ARBA" id="ARBA00022692"/>
    </source>
</evidence>